<dbReference type="RefSeq" id="WP_203740293.1">
    <property type="nucleotide sequence ID" value="NZ_BONF01000001.1"/>
</dbReference>
<name>A0A8J3JKA2_9ACTN</name>
<dbReference type="InterPro" id="IPR017972">
    <property type="entry name" value="Cyt_P450_CS"/>
</dbReference>
<keyword evidence="9" id="KW-1185">Reference proteome</keyword>
<evidence type="ECO:0000256" key="1">
    <source>
        <dbReference type="ARBA" id="ARBA00010617"/>
    </source>
</evidence>
<evidence type="ECO:0000256" key="7">
    <source>
        <dbReference type="RuleBase" id="RU000461"/>
    </source>
</evidence>
<accession>A0A8J3JKA2</accession>
<evidence type="ECO:0000256" key="4">
    <source>
        <dbReference type="ARBA" id="ARBA00023002"/>
    </source>
</evidence>
<gene>
    <name evidence="8" type="ORF">Cba03nite_00630</name>
</gene>
<dbReference type="GO" id="GO:0004497">
    <property type="term" value="F:monooxygenase activity"/>
    <property type="evidence" value="ECO:0007669"/>
    <property type="project" value="UniProtKB-KW"/>
</dbReference>
<dbReference type="SUPFAM" id="SSF48264">
    <property type="entry name" value="Cytochrome P450"/>
    <property type="match status" value="1"/>
</dbReference>
<dbReference type="GO" id="GO:0020037">
    <property type="term" value="F:heme binding"/>
    <property type="evidence" value="ECO:0007669"/>
    <property type="project" value="InterPro"/>
</dbReference>
<dbReference type="PANTHER" id="PTHR46696">
    <property type="entry name" value="P450, PUTATIVE (EUROFUNG)-RELATED"/>
    <property type="match status" value="1"/>
</dbReference>
<keyword evidence="3 7" id="KW-0479">Metal-binding</keyword>
<evidence type="ECO:0000313" key="9">
    <source>
        <dbReference type="Proteomes" id="UP000601223"/>
    </source>
</evidence>
<dbReference type="InterPro" id="IPR036396">
    <property type="entry name" value="Cyt_P450_sf"/>
</dbReference>
<dbReference type="GO" id="GO:0016705">
    <property type="term" value="F:oxidoreductase activity, acting on paired donors, with incorporation or reduction of molecular oxygen"/>
    <property type="evidence" value="ECO:0007669"/>
    <property type="project" value="InterPro"/>
</dbReference>
<dbReference type="InterPro" id="IPR002397">
    <property type="entry name" value="Cyt_P450_B"/>
</dbReference>
<comment type="caution">
    <text evidence="8">The sequence shown here is derived from an EMBL/GenBank/DDBJ whole genome shotgun (WGS) entry which is preliminary data.</text>
</comment>
<dbReference type="CDD" id="cd11029">
    <property type="entry name" value="CYP107-like"/>
    <property type="match status" value="1"/>
</dbReference>
<keyword evidence="4 7" id="KW-0560">Oxidoreductase</keyword>
<keyword evidence="5 7" id="KW-0408">Iron</keyword>
<dbReference type="PROSITE" id="PS00086">
    <property type="entry name" value="CYTOCHROME_P450"/>
    <property type="match status" value="1"/>
</dbReference>
<protein>
    <submittedName>
        <fullName evidence="8">Cytochrome P450</fullName>
    </submittedName>
</protein>
<evidence type="ECO:0000256" key="5">
    <source>
        <dbReference type="ARBA" id="ARBA00023004"/>
    </source>
</evidence>
<evidence type="ECO:0000256" key="3">
    <source>
        <dbReference type="ARBA" id="ARBA00022723"/>
    </source>
</evidence>
<dbReference type="PRINTS" id="PR00359">
    <property type="entry name" value="BP450"/>
</dbReference>
<dbReference type="AlphaFoldDB" id="A0A8J3JKA2"/>
<dbReference type="GO" id="GO:0017000">
    <property type="term" value="P:antibiotic biosynthetic process"/>
    <property type="evidence" value="ECO:0007669"/>
    <property type="project" value="UniProtKB-ARBA"/>
</dbReference>
<dbReference type="EMBL" id="BONF01000001">
    <property type="protein sequence ID" value="GIF78714.1"/>
    <property type="molecule type" value="Genomic_DNA"/>
</dbReference>
<dbReference type="Proteomes" id="UP000601223">
    <property type="component" value="Unassembled WGS sequence"/>
</dbReference>
<dbReference type="FunFam" id="1.10.630.10:FF:000018">
    <property type="entry name" value="Cytochrome P450 monooxygenase"/>
    <property type="match status" value="1"/>
</dbReference>
<dbReference type="GO" id="GO:0005506">
    <property type="term" value="F:iron ion binding"/>
    <property type="evidence" value="ECO:0007669"/>
    <property type="project" value="InterPro"/>
</dbReference>
<organism evidence="8 9">
    <name type="scientific">Catellatospora bangladeshensis</name>
    <dbReference type="NCBI Taxonomy" id="310355"/>
    <lineage>
        <taxon>Bacteria</taxon>
        <taxon>Bacillati</taxon>
        <taxon>Actinomycetota</taxon>
        <taxon>Actinomycetes</taxon>
        <taxon>Micromonosporales</taxon>
        <taxon>Micromonosporaceae</taxon>
        <taxon>Catellatospora</taxon>
    </lineage>
</organism>
<evidence type="ECO:0000256" key="6">
    <source>
        <dbReference type="ARBA" id="ARBA00023033"/>
    </source>
</evidence>
<dbReference type="InterPro" id="IPR001128">
    <property type="entry name" value="Cyt_P450"/>
</dbReference>
<comment type="similarity">
    <text evidence="1 7">Belongs to the cytochrome P450 family.</text>
</comment>
<proteinExistence type="inferred from homology"/>
<keyword evidence="2 7" id="KW-0349">Heme</keyword>
<sequence length="393" mass="43342">MHPFGPEATSDPHPINARLREDSPAHEIPLGPNLNAWLITRYDDARRALNDPRLSKNIKDAPVRTSGGWPDDLRKAMDSHMLSADPPNHTRLRKLVSSVFTARRIADLRPDVQRISDELLDGFAGRDEVDLIGEYAFPLPLQVICELLGVPIDDRDSFRTWSNTIIASALAQGDALAAATSMNDYVRELIARKRAEPDHALLSGLISAADEGDRLSEDELTSLVFLLLLAGHETTVNLIGNGVYLLLSHPDRMAQLRAYPEQLSPAIEEFLRFESPVKTSTIRMATEPVEFDGVTVPAGAVVMISLLSANHDPAAFADPERFDPARTDNQHLAFGHGIHYCLGAPLARLEGQIAFTGLLERFPKLRAAQPLDELAWRPGALLRGLDRLPVMLH</sequence>
<dbReference type="Gene3D" id="1.10.630.10">
    <property type="entry name" value="Cytochrome P450"/>
    <property type="match status" value="1"/>
</dbReference>
<evidence type="ECO:0000256" key="2">
    <source>
        <dbReference type="ARBA" id="ARBA00022617"/>
    </source>
</evidence>
<dbReference type="PANTHER" id="PTHR46696:SF1">
    <property type="entry name" value="CYTOCHROME P450 YJIB-RELATED"/>
    <property type="match status" value="1"/>
</dbReference>
<keyword evidence="6 7" id="KW-0503">Monooxygenase</keyword>
<reference evidence="8 9" key="1">
    <citation type="submission" date="2021-01" db="EMBL/GenBank/DDBJ databases">
        <title>Whole genome shotgun sequence of Catellatospora bangladeshensis NBRC 107357.</title>
        <authorList>
            <person name="Komaki H."/>
            <person name="Tamura T."/>
        </authorList>
    </citation>
    <scope>NUCLEOTIDE SEQUENCE [LARGE SCALE GENOMIC DNA]</scope>
    <source>
        <strain evidence="8 9">NBRC 107357</strain>
    </source>
</reference>
<dbReference type="Pfam" id="PF00067">
    <property type="entry name" value="p450"/>
    <property type="match status" value="2"/>
</dbReference>
<evidence type="ECO:0000313" key="8">
    <source>
        <dbReference type="EMBL" id="GIF78714.1"/>
    </source>
</evidence>